<feature type="compositionally biased region" description="Low complexity" evidence="6">
    <location>
        <begin position="21"/>
        <end position="41"/>
    </location>
</feature>
<evidence type="ECO:0000256" key="2">
    <source>
        <dbReference type="ARBA" id="ARBA00022705"/>
    </source>
</evidence>
<comment type="subcellular location">
    <subcellularLocation>
        <location evidence="1">Nucleus</location>
    </subcellularLocation>
</comment>
<evidence type="ECO:0000256" key="3">
    <source>
        <dbReference type="ARBA" id="ARBA00023242"/>
    </source>
</evidence>
<sequence length="321" mass="34476">MAPRKSMETAIRTVAPDVDQTTPPSSPLSSKKTNTKPSRSAESADEAESGNHVNGEDAASAEGGEADANGKPSEDKDGKDGKDLDAIVIEDLTLPKSIMTRLAKADLPTGTQIQANAMMAITRSTTVFINHLASAANENTKNSGKKTILPADVFKALDDTEFSFMREQLELEFAKYTEIQAVKRTKKKPASSKKDISDAAANADSAPAAVAESDGEDDGPRLKRAKVDESTMDVDEDEDGSADDEEEQDVQGEDEQGEDEDEEEGEGEGENGEDDEDDEAVAHEEYDAADGVDDDPELVEERLQRELLTQNDDSDDGDDSD</sequence>
<evidence type="ECO:0000313" key="9">
    <source>
        <dbReference type="Proteomes" id="UP001610728"/>
    </source>
</evidence>
<evidence type="ECO:0000259" key="7">
    <source>
        <dbReference type="Pfam" id="PF00808"/>
    </source>
</evidence>
<dbReference type="Proteomes" id="UP001610728">
    <property type="component" value="Unassembled WGS sequence"/>
</dbReference>
<evidence type="ECO:0000256" key="5">
    <source>
        <dbReference type="ARBA" id="ARBA00042096"/>
    </source>
</evidence>
<dbReference type="Gene3D" id="1.10.20.10">
    <property type="entry name" value="Histone, subunit A"/>
    <property type="match status" value="1"/>
</dbReference>
<dbReference type="SUPFAM" id="SSF47113">
    <property type="entry name" value="Histone-fold"/>
    <property type="match status" value="1"/>
</dbReference>
<dbReference type="GeneID" id="98115931"/>
<feature type="compositionally biased region" description="Acidic residues" evidence="6">
    <location>
        <begin position="287"/>
        <end position="298"/>
    </location>
</feature>
<dbReference type="CDD" id="cd22928">
    <property type="entry name" value="HFD_POLE3_DPB4"/>
    <property type="match status" value="1"/>
</dbReference>
<name>A0ABR4MNA4_9PEZI</name>
<feature type="compositionally biased region" description="Basic and acidic residues" evidence="6">
    <location>
        <begin position="218"/>
        <end position="229"/>
    </location>
</feature>
<gene>
    <name evidence="8" type="ORF">HOO65_020298</name>
</gene>
<evidence type="ECO:0000256" key="6">
    <source>
        <dbReference type="SAM" id="MobiDB-lite"/>
    </source>
</evidence>
<reference evidence="8 9" key="1">
    <citation type="submission" date="2020-05" db="EMBL/GenBank/DDBJ databases">
        <title>Ceratocystis lukuohia genome.</title>
        <authorList>
            <person name="Harrington T.C."/>
            <person name="Kim K."/>
            <person name="Mayers C.G."/>
        </authorList>
    </citation>
    <scope>NUCLEOTIDE SEQUENCE [LARGE SCALE GENOMIC DNA]</scope>
    <source>
        <strain evidence="8 9">C4212</strain>
    </source>
</reference>
<feature type="domain" description="Transcription factor CBF/NF-Y/archaeal histone" evidence="7">
    <location>
        <begin position="93"/>
        <end position="157"/>
    </location>
</feature>
<dbReference type="EMBL" id="JABSNW010000002">
    <property type="protein sequence ID" value="KAL2889756.1"/>
    <property type="molecule type" value="Genomic_DNA"/>
</dbReference>
<dbReference type="Pfam" id="PF00808">
    <property type="entry name" value="CBFD_NFYB_HMF"/>
    <property type="match status" value="1"/>
</dbReference>
<dbReference type="InterPro" id="IPR003958">
    <property type="entry name" value="CBFA_NFYB_domain"/>
</dbReference>
<dbReference type="PANTHER" id="PTHR46172">
    <property type="entry name" value="DNA POLYMERASE EPSILON SUBUNIT 3"/>
    <property type="match status" value="1"/>
</dbReference>
<dbReference type="InterPro" id="IPR051377">
    <property type="entry name" value="DNA_Pol-Epsilon_Subunit"/>
</dbReference>
<feature type="region of interest" description="Disordered" evidence="6">
    <location>
        <begin position="1"/>
        <end position="82"/>
    </location>
</feature>
<dbReference type="RefSeq" id="XP_070860936.1">
    <property type="nucleotide sequence ID" value="XM_071006880.1"/>
</dbReference>
<feature type="compositionally biased region" description="Acidic residues" evidence="6">
    <location>
        <begin position="312"/>
        <end position="321"/>
    </location>
</feature>
<feature type="compositionally biased region" description="Basic and acidic residues" evidence="6">
    <location>
        <begin position="72"/>
        <end position="82"/>
    </location>
</feature>
<dbReference type="InterPro" id="IPR009072">
    <property type="entry name" value="Histone-fold"/>
</dbReference>
<feature type="region of interest" description="Disordered" evidence="6">
    <location>
        <begin position="184"/>
        <end position="321"/>
    </location>
</feature>
<evidence type="ECO:0000256" key="1">
    <source>
        <dbReference type="ARBA" id="ARBA00004123"/>
    </source>
</evidence>
<keyword evidence="9" id="KW-1185">Reference proteome</keyword>
<evidence type="ECO:0000313" key="8">
    <source>
        <dbReference type="EMBL" id="KAL2889756.1"/>
    </source>
</evidence>
<feature type="compositionally biased region" description="Low complexity" evidence="6">
    <location>
        <begin position="198"/>
        <end position="212"/>
    </location>
</feature>
<accession>A0ABR4MNA4</accession>
<comment type="caution">
    <text evidence="8">The sequence shown here is derived from an EMBL/GenBank/DDBJ whole genome shotgun (WGS) entry which is preliminary data.</text>
</comment>
<organism evidence="8 9">
    <name type="scientific">Ceratocystis lukuohia</name>
    <dbReference type="NCBI Taxonomy" id="2019550"/>
    <lineage>
        <taxon>Eukaryota</taxon>
        <taxon>Fungi</taxon>
        <taxon>Dikarya</taxon>
        <taxon>Ascomycota</taxon>
        <taxon>Pezizomycotina</taxon>
        <taxon>Sordariomycetes</taxon>
        <taxon>Hypocreomycetidae</taxon>
        <taxon>Microascales</taxon>
        <taxon>Ceratocystidaceae</taxon>
        <taxon>Ceratocystis</taxon>
    </lineage>
</organism>
<dbReference type="PANTHER" id="PTHR46172:SF1">
    <property type="entry name" value="DNA POLYMERASE EPSILON SUBUNIT 3"/>
    <property type="match status" value="1"/>
</dbReference>
<feature type="compositionally biased region" description="Acidic residues" evidence="6">
    <location>
        <begin position="230"/>
        <end position="279"/>
    </location>
</feature>
<proteinExistence type="predicted"/>
<feature type="compositionally biased region" description="Low complexity" evidence="6">
    <location>
        <begin position="56"/>
        <end position="70"/>
    </location>
</feature>
<keyword evidence="3" id="KW-0539">Nucleus</keyword>
<protein>
    <recommendedName>
        <fullName evidence="4">DNA polymerase epsilon subunit D</fullName>
    </recommendedName>
    <alternativeName>
        <fullName evidence="5">DNA polymerase II subunit D</fullName>
    </alternativeName>
</protein>
<keyword evidence="2" id="KW-0235">DNA replication</keyword>
<evidence type="ECO:0000256" key="4">
    <source>
        <dbReference type="ARBA" id="ARBA00039775"/>
    </source>
</evidence>